<keyword evidence="2" id="KW-1185">Reference proteome</keyword>
<dbReference type="Pfam" id="PF14003">
    <property type="entry name" value="YlbE"/>
    <property type="match status" value="1"/>
</dbReference>
<proteinExistence type="predicted"/>
<accession>A0A1G8MD01</accession>
<gene>
    <name evidence="1" type="ORF">SAMN04488123_10499</name>
</gene>
<dbReference type="RefSeq" id="WP_176764648.1">
    <property type="nucleotide sequence ID" value="NZ_FNEN01000004.1"/>
</dbReference>
<sequence length="74" mass="8881">MRSDLMQYISAKPDVKHYLRSEPSWYQILARHPERLEEMEKEARLFNGQTWPQRVARMNQGLGLTIQLLNLLKR</sequence>
<dbReference type="AlphaFoldDB" id="A0A1G8MD01"/>
<protein>
    <submittedName>
        <fullName evidence="1">YlbE-like protein</fullName>
    </submittedName>
</protein>
<reference evidence="1 2" key="1">
    <citation type="submission" date="2016-10" db="EMBL/GenBank/DDBJ databases">
        <authorList>
            <person name="de Groot N.N."/>
        </authorList>
    </citation>
    <scope>NUCLEOTIDE SEQUENCE [LARGE SCALE GENOMIC DNA]</scope>
    <source>
        <strain evidence="1 2">DSM 21771</strain>
    </source>
</reference>
<name>A0A1G8MD01_9BACI</name>
<dbReference type="Proteomes" id="UP000198853">
    <property type="component" value="Unassembled WGS sequence"/>
</dbReference>
<dbReference type="InterPro" id="IPR025613">
    <property type="entry name" value="YlbE"/>
</dbReference>
<organism evidence="1 2">
    <name type="scientific">Natribacillus halophilus</name>
    <dbReference type="NCBI Taxonomy" id="549003"/>
    <lineage>
        <taxon>Bacteria</taxon>
        <taxon>Bacillati</taxon>
        <taxon>Bacillota</taxon>
        <taxon>Bacilli</taxon>
        <taxon>Bacillales</taxon>
        <taxon>Bacillaceae</taxon>
        <taxon>Natribacillus</taxon>
    </lineage>
</organism>
<dbReference type="EMBL" id="FNEN01000004">
    <property type="protein sequence ID" value="SDI65816.1"/>
    <property type="molecule type" value="Genomic_DNA"/>
</dbReference>
<evidence type="ECO:0000313" key="1">
    <source>
        <dbReference type="EMBL" id="SDI65816.1"/>
    </source>
</evidence>
<evidence type="ECO:0000313" key="2">
    <source>
        <dbReference type="Proteomes" id="UP000198853"/>
    </source>
</evidence>